<dbReference type="AlphaFoldDB" id="A0A1E5RPA8"/>
<accession>A0A1E5RPA8</accession>
<dbReference type="EMBL" id="LPNN01000004">
    <property type="protein sequence ID" value="OEJ88720.1"/>
    <property type="molecule type" value="Genomic_DNA"/>
</dbReference>
<dbReference type="GO" id="GO:0005634">
    <property type="term" value="C:nucleus"/>
    <property type="evidence" value="ECO:0007669"/>
    <property type="project" value="TreeGrafter"/>
</dbReference>
<dbReference type="InterPro" id="IPR013922">
    <property type="entry name" value="Cyclin_PHO80-like"/>
</dbReference>
<reference evidence="3" key="1">
    <citation type="journal article" date="2016" name="Genome Announc.">
        <title>Genome sequences of three species of Hanseniaspora isolated from spontaneous wine fermentations.</title>
        <authorList>
            <person name="Sternes P.R."/>
            <person name="Lee D."/>
            <person name="Kutyna D.R."/>
            <person name="Borneman A.R."/>
        </authorList>
    </citation>
    <scope>NUCLEOTIDE SEQUENCE [LARGE SCALE GENOMIC DNA]</scope>
    <source>
        <strain evidence="3">AWRI3580</strain>
    </source>
</reference>
<comment type="caution">
    <text evidence="2">The sequence shown here is derived from an EMBL/GenBank/DDBJ whole genome shotgun (WGS) entry which is preliminary data.</text>
</comment>
<keyword evidence="3" id="KW-1185">Reference proteome</keyword>
<feature type="compositionally biased region" description="Polar residues" evidence="1">
    <location>
        <begin position="415"/>
        <end position="432"/>
    </location>
</feature>
<feature type="region of interest" description="Disordered" evidence="1">
    <location>
        <begin position="415"/>
        <end position="447"/>
    </location>
</feature>
<dbReference type="InterPro" id="IPR036915">
    <property type="entry name" value="Cyclin-like_sf"/>
</dbReference>
<dbReference type="Pfam" id="PF08613">
    <property type="entry name" value="Cyclin"/>
    <property type="match status" value="1"/>
</dbReference>
<dbReference type="GO" id="GO:0019901">
    <property type="term" value="F:protein kinase binding"/>
    <property type="evidence" value="ECO:0007669"/>
    <property type="project" value="InterPro"/>
</dbReference>
<evidence type="ECO:0000313" key="3">
    <source>
        <dbReference type="Proteomes" id="UP000095358"/>
    </source>
</evidence>
<organism evidence="2 3">
    <name type="scientific">Hanseniaspora uvarum</name>
    <name type="common">Yeast</name>
    <name type="synonym">Kloeckera apiculata</name>
    <dbReference type="NCBI Taxonomy" id="29833"/>
    <lineage>
        <taxon>Eukaryota</taxon>
        <taxon>Fungi</taxon>
        <taxon>Dikarya</taxon>
        <taxon>Ascomycota</taxon>
        <taxon>Saccharomycotina</taxon>
        <taxon>Saccharomycetes</taxon>
        <taxon>Saccharomycodales</taxon>
        <taxon>Saccharomycodaceae</taxon>
        <taxon>Hanseniaspora</taxon>
    </lineage>
</organism>
<gene>
    <name evidence="2" type="ORF">AWRI3580_g2239</name>
</gene>
<dbReference type="Proteomes" id="UP000095358">
    <property type="component" value="Unassembled WGS sequence"/>
</dbReference>
<evidence type="ECO:0000313" key="2">
    <source>
        <dbReference type="EMBL" id="OEJ88720.1"/>
    </source>
</evidence>
<name>A0A1E5RPA8_HANUV</name>
<dbReference type="VEuPathDB" id="FungiDB:AWRI3580_g2239"/>
<dbReference type="OrthoDB" id="337735at2759"/>
<sequence>MNTNTENMGYRQENAAATVILPTKYNECSMEHFLRLIARMLSSLIYMNDYKLRAHEFMRQQQQNAAINDASFDAESNKGNQAFQRNFQSSPHAATPGSTSGESFFSAGTPMSAFATNLPLSSHGIVLTRFHSKTPPKISVLDYLYRLTKFSNLDHTVLLATLSYIDLLMIACPAFEISSLTVHRFLLAATTVACKGLRDSFYTNEHYAKVGGVHVSELNILEQELLTQMNYRILPREFTSELLRLEIESKKFVVFPSDGNNSKLFLPNGYDVLTKIYHNMINLVGRWETVIYVSDRLPVFFPVKEQQSLLKYQRSMWAKDVNFIENAKHKLSFMLESSESFVIDNPEPKRYSELAEHVQLSSAHAEKRKANRNIKLIDDKNTYLESPEKRRKIPNPSIPADLLANYFNPEIFKQTQINNPDDNTSETPISRSNKTDNSELQNHSEKR</sequence>
<dbReference type="Gene3D" id="1.10.472.10">
    <property type="entry name" value="Cyclin-like"/>
    <property type="match status" value="1"/>
</dbReference>
<dbReference type="PANTHER" id="PTHR15615">
    <property type="match status" value="1"/>
</dbReference>
<dbReference type="CDD" id="cd20558">
    <property type="entry name" value="CYCLIN_ScPCL7-like"/>
    <property type="match status" value="1"/>
</dbReference>
<dbReference type="GO" id="GO:0016538">
    <property type="term" value="F:cyclin-dependent protein serine/threonine kinase regulator activity"/>
    <property type="evidence" value="ECO:0007669"/>
    <property type="project" value="TreeGrafter"/>
</dbReference>
<dbReference type="SUPFAM" id="SSF47954">
    <property type="entry name" value="Cyclin-like"/>
    <property type="match status" value="1"/>
</dbReference>
<dbReference type="PANTHER" id="PTHR15615:SF117">
    <property type="entry name" value="PHO85 CYCLIN PHO80"/>
    <property type="match status" value="1"/>
</dbReference>
<proteinExistence type="predicted"/>
<dbReference type="GO" id="GO:0000307">
    <property type="term" value="C:cyclin-dependent protein kinase holoenzyme complex"/>
    <property type="evidence" value="ECO:0007669"/>
    <property type="project" value="TreeGrafter"/>
</dbReference>
<evidence type="ECO:0000256" key="1">
    <source>
        <dbReference type="SAM" id="MobiDB-lite"/>
    </source>
</evidence>
<protein>
    <submittedName>
        <fullName evidence="2">PHO85 cyclin PHO80</fullName>
    </submittedName>
</protein>
<dbReference type="STRING" id="29833.A0A1E5RPA8"/>
<feature type="compositionally biased region" description="Basic and acidic residues" evidence="1">
    <location>
        <begin position="433"/>
        <end position="447"/>
    </location>
</feature>